<feature type="domain" description="NERD" evidence="2">
    <location>
        <begin position="38"/>
        <end position="154"/>
    </location>
</feature>
<dbReference type="EMBL" id="DXES01000019">
    <property type="protein sequence ID" value="HIX64784.1"/>
    <property type="molecule type" value="Genomic_DNA"/>
</dbReference>
<dbReference type="Proteomes" id="UP000886800">
    <property type="component" value="Unassembled WGS sequence"/>
</dbReference>
<organism evidence="3 4">
    <name type="scientific">Candidatus Anaerotruncus excrementipullorum</name>
    <dbReference type="NCBI Taxonomy" id="2838465"/>
    <lineage>
        <taxon>Bacteria</taxon>
        <taxon>Bacillati</taxon>
        <taxon>Bacillota</taxon>
        <taxon>Clostridia</taxon>
        <taxon>Eubacteriales</taxon>
        <taxon>Oscillospiraceae</taxon>
        <taxon>Anaerotruncus</taxon>
    </lineage>
</organism>
<dbReference type="PROSITE" id="PS50965">
    <property type="entry name" value="NERD"/>
    <property type="match status" value="1"/>
</dbReference>
<gene>
    <name evidence="3" type="ORF">H9736_00895</name>
</gene>
<evidence type="ECO:0000313" key="3">
    <source>
        <dbReference type="EMBL" id="HIX64784.1"/>
    </source>
</evidence>
<evidence type="ECO:0000313" key="4">
    <source>
        <dbReference type="Proteomes" id="UP000886800"/>
    </source>
</evidence>
<comment type="caution">
    <text evidence="3">The sequence shown here is derived from an EMBL/GenBank/DDBJ whole genome shotgun (WGS) entry which is preliminary data.</text>
</comment>
<reference evidence="3" key="1">
    <citation type="journal article" date="2021" name="PeerJ">
        <title>Extensive microbial diversity within the chicken gut microbiome revealed by metagenomics and culture.</title>
        <authorList>
            <person name="Gilroy R."/>
            <person name="Ravi A."/>
            <person name="Getino M."/>
            <person name="Pursley I."/>
            <person name="Horton D.L."/>
            <person name="Alikhan N.F."/>
            <person name="Baker D."/>
            <person name="Gharbi K."/>
            <person name="Hall N."/>
            <person name="Watson M."/>
            <person name="Adriaenssens E.M."/>
            <person name="Foster-Nyarko E."/>
            <person name="Jarju S."/>
            <person name="Secka A."/>
            <person name="Antonio M."/>
            <person name="Oren A."/>
            <person name="Chaudhuri R.R."/>
            <person name="La Ragione R."/>
            <person name="Hildebrand F."/>
            <person name="Pallen M.J."/>
        </authorList>
    </citation>
    <scope>NUCLEOTIDE SEQUENCE</scope>
    <source>
        <strain evidence="3">CHK188-5543</strain>
    </source>
</reference>
<feature type="transmembrane region" description="Helical" evidence="1">
    <location>
        <begin position="6"/>
        <end position="30"/>
    </location>
</feature>
<keyword evidence="1" id="KW-1133">Transmembrane helix</keyword>
<dbReference type="Pfam" id="PF08378">
    <property type="entry name" value="NERD"/>
    <property type="match status" value="1"/>
</dbReference>
<keyword evidence="1" id="KW-0812">Transmembrane</keyword>
<accession>A0A9D2B766</accession>
<keyword evidence="1" id="KW-0472">Membrane</keyword>
<dbReference type="InterPro" id="IPR011528">
    <property type="entry name" value="NERD"/>
</dbReference>
<dbReference type="AlphaFoldDB" id="A0A9D2B766"/>
<protein>
    <submittedName>
        <fullName evidence="3">NERD domain-containing protein</fullName>
    </submittedName>
</protein>
<proteinExistence type="predicted"/>
<sequence>MTESTGILILLILGAASILGVAAGAIWHLLPHRAQKKKGVQKSRIARAVKNWALPRGYQVLDDVKLVVAGRPGWADHLVIGHFGVLLVYELPVPGEYYGAPDDAQWRVKAREKWYTVENPLPHASRCVGRVRTLLHDAGIRGEVYRVAVADTSKISTYLEGLKTPEAITFDQLRDYLNRSRFEEDLGVDVDRVAALVQAAIQPEA</sequence>
<evidence type="ECO:0000256" key="1">
    <source>
        <dbReference type="SAM" id="Phobius"/>
    </source>
</evidence>
<reference evidence="3" key="2">
    <citation type="submission" date="2021-04" db="EMBL/GenBank/DDBJ databases">
        <authorList>
            <person name="Gilroy R."/>
        </authorList>
    </citation>
    <scope>NUCLEOTIDE SEQUENCE</scope>
    <source>
        <strain evidence="3">CHK188-5543</strain>
    </source>
</reference>
<name>A0A9D2B766_9FIRM</name>
<evidence type="ECO:0000259" key="2">
    <source>
        <dbReference type="PROSITE" id="PS50965"/>
    </source>
</evidence>